<accession>A0A2Z6R4E1</accession>
<dbReference type="AlphaFoldDB" id="A0A2Z6R4E1"/>
<reference evidence="1 2" key="1">
    <citation type="submission" date="2017-11" db="EMBL/GenBank/DDBJ databases">
        <title>The genome of Rhizophagus clarus HR1 reveals common genetic basis of auxotrophy among arbuscular mycorrhizal fungi.</title>
        <authorList>
            <person name="Kobayashi Y."/>
        </authorList>
    </citation>
    <scope>NUCLEOTIDE SEQUENCE [LARGE SCALE GENOMIC DNA]</scope>
    <source>
        <strain evidence="1 2">HR1</strain>
    </source>
</reference>
<name>A0A2Z6R4E1_9GLOM</name>
<dbReference type="Proteomes" id="UP000247702">
    <property type="component" value="Unassembled WGS sequence"/>
</dbReference>
<sequence length="138" mass="16260">MGKEKHHLIEENMELKKEASQYQFALGNATDYRTNNNDKNYHVQLNNDITELQNKLKNYITTLKEDFEINFDAVNDLIKKYNIKNTVTLENPNESLIKAILQHHILKKIIKDMNKYFNRNSEAESVLHLEAEIISKKI</sequence>
<protein>
    <submittedName>
        <fullName evidence="1">Uncharacterized protein</fullName>
    </submittedName>
</protein>
<comment type="caution">
    <text evidence="1">The sequence shown here is derived from an EMBL/GenBank/DDBJ whole genome shotgun (WGS) entry which is preliminary data.</text>
</comment>
<proteinExistence type="predicted"/>
<dbReference type="STRING" id="94130.A0A2Z6R4E1"/>
<evidence type="ECO:0000313" key="2">
    <source>
        <dbReference type="Proteomes" id="UP000247702"/>
    </source>
</evidence>
<organism evidence="1 2">
    <name type="scientific">Rhizophagus clarus</name>
    <dbReference type="NCBI Taxonomy" id="94130"/>
    <lineage>
        <taxon>Eukaryota</taxon>
        <taxon>Fungi</taxon>
        <taxon>Fungi incertae sedis</taxon>
        <taxon>Mucoromycota</taxon>
        <taxon>Glomeromycotina</taxon>
        <taxon>Glomeromycetes</taxon>
        <taxon>Glomerales</taxon>
        <taxon>Glomeraceae</taxon>
        <taxon>Rhizophagus</taxon>
    </lineage>
</organism>
<keyword evidence="2" id="KW-1185">Reference proteome</keyword>
<evidence type="ECO:0000313" key="1">
    <source>
        <dbReference type="EMBL" id="GBB95712.1"/>
    </source>
</evidence>
<dbReference type="EMBL" id="BEXD01001779">
    <property type="protein sequence ID" value="GBB95712.1"/>
    <property type="molecule type" value="Genomic_DNA"/>
</dbReference>
<gene>
    <name evidence="1" type="ORF">RclHR1_00260017</name>
</gene>